<name>A0ABD3VHP5_SINWO</name>
<keyword evidence="7" id="KW-1185">Reference proteome</keyword>
<dbReference type="InterPro" id="IPR002110">
    <property type="entry name" value="Ankyrin_rpt"/>
</dbReference>
<feature type="repeat" description="ANK" evidence="3">
    <location>
        <begin position="1173"/>
        <end position="1199"/>
    </location>
</feature>
<organism evidence="6 7">
    <name type="scientific">Sinanodonta woodiana</name>
    <name type="common">Chinese pond mussel</name>
    <name type="synonym">Anodonta woodiana</name>
    <dbReference type="NCBI Taxonomy" id="1069815"/>
    <lineage>
        <taxon>Eukaryota</taxon>
        <taxon>Metazoa</taxon>
        <taxon>Spiralia</taxon>
        <taxon>Lophotrochozoa</taxon>
        <taxon>Mollusca</taxon>
        <taxon>Bivalvia</taxon>
        <taxon>Autobranchia</taxon>
        <taxon>Heteroconchia</taxon>
        <taxon>Palaeoheterodonta</taxon>
        <taxon>Unionida</taxon>
        <taxon>Unionoidea</taxon>
        <taxon>Unionidae</taxon>
        <taxon>Unioninae</taxon>
        <taxon>Sinanodonta</taxon>
    </lineage>
</organism>
<dbReference type="PROSITE" id="PS50297">
    <property type="entry name" value="ANK_REP_REGION"/>
    <property type="match status" value="9"/>
</dbReference>
<gene>
    <name evidence="6" type="ORF">ACJMK2_010760</name>
</gene>
<feature type="repeat" description="ANK" evidence="3">
    <location>
        <begin position="1575"/>
        <end position="1601"/>
    </location>
</feature>
<dbReference type="PANTHER" id="PTHR24188:SF29">
    <property type="entry name" value="GH09064P"/>
    <property type="match status" value="1"/>
</dbReference>
<proteinExistence type="predicted"/>
<dbReference type="Pfam" id="PF18738">
    <property type="entry name" value="HEPN_DZIP3"/>
    <property type="match status" value="1"/>
</dbReference>
<dbReference type="Pfam" id="PF20720">
    <property type="entry name" value="nSTAND3"/>
    <property type="match status" value="1"/>
</dbReference>
<dbReference type="InterPro" id="IPR049050">
    <property type="entry name" value="nSTAND3"/>
</dbReference>
<sequence length="2899" mass="328760">MASIFISTNERTNFARMCWIVVDVFRDILWRVLSDEISPSDLPSKVRTNQHKLQNLNKDIKTWLCNSSSASPIIPTSKDLDVTSLYTLIRNLCNLVPVPTNGWGQAPPLTGGNLGDDVERVRVFRNSVYGHAKEGYVNAIDFSDLCREMKTFVTSLDAFFGGSCDFVGRIDSILTCSMDKALQDTYIDKMQEIAKLSDKVSTVKKLVKRIEKDLRDHDRKVYAATSERRKIESSLKRGLETLEGRVESLEKGKERKPVINEIEQQRIIDSSQRILQQHRCHADKNFVQTRAYIDADKLLRQHKRLIITGKSGQGKSYMANQLLTKIIEDDPNIKPLILTTVEQWKRIVDVSVRFGIIVEDVCGKICLNKGELIKWREESSYMLTLIENGRHVVIFTMKSYFNEKILVTMQSCPLFSTQIILNLDNIKLKFAEKNEFANIYFKEYALSAGEVSTICKTEEATVGFPQLCKAAKMIKDKSKLVGLFSKPREMILEQINHFRLYDKMTYGCLVLVLLSRGRLNLQSIRELVNDHERKEHIAFSIFFSCGISDVVPLTVLDTLKSLQGTYLSFDPSEASYYFGHDSIEDAVFCSYLEFFPEQALLHCPLQLICKRCTIKYDSSDIQKTSQDNILIMHPSCQAHLISRIITTLRKRIPGEFRIVSEANIWTSQNFTKAIIAKFKEIHCIVDKENNSLLVHASNANNRDLVDTLLYELNNIPEDKKKNISHFLTKSAQASCAHKDTYLIEKICKDGRVDVNDILPNSIKHGSVEAIEFLLENGADIKYRSKKGENLLHIACLYGRLDLIKLLHSKEPNLVNTFDSDDRSVGHSVAAGGHVEILEFLLTLGLNPLYIDQTGWNLLHYACWHANVAMAVHLAGKYSKLLCGVTNEGLSVLMCAAFGGNINLFSKLYLLLKNSLTVDKISSATTANSVQYLIRKTNDQQTLLHLSCIKGSLKMIKYLDQTYPSMINEVDNIQNTPAHYAAQSGTIPVLRYIIERGTDPWCKTAQKETLLHKACINGQLEISKYLVETYPTMLHEVDNMKRTPAHNAAYNGNIALLSYLIDCGTDPWCKSLKEETILHKACLNGQLEMSKYLVETYPTMLHEVDNMKRTPAHHAAHNGNIALLSYLIDCGTDPWCKTAQKETSLHRACINGQLEMSKYLVETYPTMLHEVDNMKRTPAHHAAYNGNIALLSYLIDCGTDPWCKTAQEETLLHRACLKGQVEMSKYLVETYPTMLHEVDNMKRTPAHNAAYNGNIALLSYLIDCGTDPWCKTAQEETLLHRACLKGQLEMSKYLVETYPTMLHEVDNMKRTPAHNAAHNGNIALLSYLIDCGTDPWCKTAQKETLLHRACLNGQLEMSKYLVEAYSTMLHEVDNMKRTPAHNAAHNGNIALLSYLIDCGTDPWCKSFKKETILHKACLNGQLEMSKYLVNTYPTMLHEVDNRKRTPAHNAAHNGNIALLSYLIDCGTDPWCKTAQEETLLHRACINGQLEMSKYLVNTYPTMLHEVDNMKETPAHNAAHNGNIALLSYLIDCGTDPWCKGFKEETFLHKACLNGQLEMSKYLVEIYPTMLHEVDNRKRTPAHNAAHNGNIGLLSYLIDCGTDPWCKTAQKETLLHRACINGQLEMTKHLVNTYPTMLQWVDNMKETPAHHAAHNGNIALLCYLIDCGTDPWCKSLKEETLLHKACLNGQLEMSKYFVETYPTMLHEVDNMKRTPAHNAAYNGNIALLSSLIDCGTDPWCKTSQKETSLHRACLNGQLEMSKYLVNTYPTMLHEVDNMKETPAHNAAHNGNIALLSYLIDCGTDPWCKTAQKETLLHRACLNGQLEMSKYLVHTYPTMLHELDNMKRTPAHYAAHNGNIVLLCYLIDCGTDPWCKTAQEETLLHFACINGQLEMSKHLVEKYPTMLHEVDNMKETPAHNAAHNGNIALLSYLIDCCTDPWCKTAQKETLLHRACLNGQLEMSKYLVHTYPTMLHELDNMKRTPAHYAAHNGNIVLLCYLIDCGTDPWCKTAHEETLLHFAWINGQLEMSKHLVEKYPTMLHELDNMKRTPAHYAAHNGNIVLLCYLIDCGTDPWCKTAQEETLLHRACLNGQLEMSKYLVNTFPTMLHEVDNMKETPAHNAAHNGNIALLSYLIDCGTDPWCKGFKEETLLHRACLNGQLEMSKYLFETYPTMLHEVDNMKRTPAHHAAYNGNIALLSYLIDCGTDPWCKTAQKETLLHRACLNGQLEMSKYLVNTYPTMLHEVDNMKETPAHNAAHNGNIALLSYLIDCGTDPWCKTAQKETLLHRACLNGQLEMSKYLVHTYPTMLHELDNMKRTPAHYAAHNGNIVLLCYLIDSGTDPWCKTAQEETLLHFAWINGQLEMSKHLVEKYPTMLHEVDNMKETPAHNAAHNGNIALLSYLIDCCTDPWCKTAQKETLLHRACLNGQLEMSKYLVHTYPTMLHELDNMKRTPAHYAAHNGNIVLLCYLIDCGTDPWCKTAQEETLLHFACINGQLEMSKHLVEKYPTMLHELDNMKRTPAHYAAHNGNIVLLCYLIDCGTDPWCKTAQEETLLHRACLNGQLEMSKYLVEAYSTMLHEVDNMKRTPAHNAAHNGNIALLSYLIDCGTDPWCKSFKKETILHKACLNGQLEMSKYLVNTYPTMLHEVDNMKETPAHNAAHNGNIALLSYLIDCGTDPWCKGFKEETLLHRACLNGQLEMSKYLVETYPTMLHEVDNMKRTPAHHAAYNGNIALLSYLIDCGTDPWCKTAQKETLLHRACLNGQLEMSKYLVHTYPTMLHEVDNRKRTPAHNAAHNGNIALLSYLIDCGTDPWCKTAQEETLLHRACINGQLEMSKHLSNTYPAMLNEVDYMKRTPSQCYAVSCNASTVRYLSDSPEIKTSYVYLESRKESRGWVKDKFCQLM</sequence>
<dbReference type="Proteomes" id="UP001634394">
    <property type="component" value="Unassembled WGS sequence"/>
</dbReference>
<dbReference type="InterPro" id="IPR036770">
    <property type="entry name" value="Ankyrin_rpt-contain_sf"/>
</dbReference>
<feature type="repeat" description="ANK" evidence="3">
    <location>
        <begin position="1441"/>
        <end position="1467"/>
    </location>
</feature>
<feature type="repeat" description="ANK" evidence="3">
    <location>
        <begin position="2781"/>
        <end position="2807"/>
    </location>
</feature>
<dbReference type="SMART" id="SM00248">
    <property type="entry name" value="ANK"/>
    <property type="match status" value="63"/>
</dbReference>
<evidence type="ECO:0000256" key="1">
    <source>
        <dbReference type="ARBA" id="ARBA00022737"/>
    </source>
</evidence>
<feature type="repeat" description="ANK" evidence="3">
    <location>
        <begin position="1106"/>
        <end position="1132"/>
    </location>
</feature>
<dbReference type="InterPro" id="IPR041249">
    <property type="entry name" value="HEPN_DZIP3"/>
</dbReference>
<dbReference type="EMBL" id="JBJQND010000012">
    <property type="protein sequence ID" value="KAL3860666.1"/>
    <property type="molecule type" value="Genomic_DNA"/>
</dbReference>
<feature type="domain" description="Novel STAND NTPase 3" evidence="5">
    <location>
        <begin position="286"/>
        <end position="433"/>
    </location>
</feature>
<dbReference type="PANTHER" id="PTHR24188">
    <property type="entry name" value="ANKYRIN REPEAT PROTEIN"/>
    <property type="match status" value="1"/>
</dbReference>
<evidence type="ECO:0000313" key="7">
    <source>
        <dbReference type="Proteomes" id="UP001634394"/>
    </source>
</evidence>
<evidence type="ECO:0000256" key="2">
    <source>
        <dbReference type="ARBA" id="ARBA00023043"/>
    </source>
</evidence>
<evidence type="ECO:0000256" key="3">
    <source>
        <dbReference type="PROSITE-ProRule" id="PRU00023"/>
    </source>
</evidence>
<dbReference type="PROSITE" id="PS50088">
    <property type="entry name" value="ANK_REPEAT"/>
    <property type="match status" value="9"/>
</dbReference>
<protein>
    <submittedName>
        <fullName evidence="6">Uncharacterized protein</fullName>
    </submittedName>
</protein>
<feature type="repeat" description="ANK" evidence="3">
    <location>
        <begin position="2714"/>
        <end position="2740"/>
    </location>
</feature>
<evidence type="ECO:0000313" key="6">
    <source>
        <dbReference type="EMBL" id="KAL3860666.1"/>
    </source>
</evidence>
<keyword evidence="1" id="KW-0677">Repeat</keyword>
<evidence type="ECO:0000259" key="4">
    <source>
        <dbReference type="Pfam" id="PF18738"/>
    </source>
</evidence>
<feature type="repeat" description="ANK" evidence="3">
    <location>
        <begin position="2312"/>
        <end position="2338"/>
    </location>
</feature>
<keyword evidence="2 3" id="KW-0040">ANK repeat</keyword>
<reference evidence="6 7" key="1">
    <citation type="submission" date="2024-11" db="EMBL/GenBank/DDBJ databases">
        <title>Chromosome-level genome assembly of the freshwater bivalve Anodonta woodiana.</title>
        <authorList>
            <person name="Chen X."/>
        </authorList>
    </citation>
    <scope>NUCLEOTIDE SEQUENCE [LARGE SCALE GENOMIC DNA]</scope>
    <source>
        <strain evidence="6">MN2024</strain>
        <tissue evidence="6">Gills</tissue>
    </source>
</reference>
<comment type="caution">
    <text evidence="6">The sequence shown here is derived from an EMBL/GenBank/DDBJ whole genome shotgun (WGS) entry which is preliminary data.</text>
</comment>
<accession>A0ABD3VHP5</accession>
<feature type="domain" description="DZIP3-like HEPN" evidence="4">
    <location>
        <begin position="42"/>
        <end position="186"/>
    </location>
</feature>
<dbReference type="SUPFAM" id="SSF48403">
    <property type="entry name" value="Ankyrin repeat"/>
    <property type="match status" value="7"/>
</dbReference>
<feature type="repeat" description="ANK" evidence="3">
    <location>
        <begin position="972"/>
        <end position="998"/>
    </location>
</feature>
<evidence type="ECO:0000259" key="5">
    <source>
        <dbReference type="Pfam" id="PF20720"/>
    </source>
</evidence>
<dbReference type="Pfam" id="PF13637">
    <property type="entry name" value="Ank_4"/>
    <property type="match status" value="2"/>
</dbReference>
<feature type="repeat" description="ANK" evidence="3">
    <location>
        <begin position="2178"/>
        <end position="2204"/>
    </location>
</feature>
<dbReference type="Gene3D" id="1.25.40.20">
    <property type="entry name" value="Ankyrin repeat-containing domain"/>
    <property type="match status" value="15"/>
</dbReference>
<dbReference type="Pfam" id="PF12796">
    <property type="entry name" value="Ank_2"/>
    <property type="match status" value="15"/>
</dbReference>